<feature type="domain" description="VWFA" evidence="1">
    <location>
        <begin position="308"/>
        <end position="504"/>
    </location>
</feature>
<dbReference type="SMART" id="SM00327">
    <property type="entry name" value="VWA"/>
    <property type="match status" value="2"/>
</dbReference>
<accession>A0A8S4NW41</accession>
<dbReference type="Proteomes" id="UP000749559">
    <property type="component" value="Unassembled WGS sequence"/>
</dbReference>
<proteinExistence type="predicted"/>
<reference evidence="2" key="1">
    <citation type="submission" date="2022-03" db="EMBL/GenBank/DDBJ databases">
        <authorList>
            <person name="Martin C."/>
        </authorList>
    </citation>
    <scope>NUCLEOTIDE SEQUENCE</scope>
</reference>
<evidence type="ECO:0000259" key="1">
    <source>
        <dbReference type="PROSITE" id="PS50234"/>
    </source>
</evidence>
<feature type="non-terminal residue" evidence="2">
    <location>
        <position position="512"/>
    </location>
</feature>
<dbReference type="Pfam" id="PF00092">
    <property type="entry name" value="VWA"/>
    <property type="match status" value="2"/>
</dbReference>
<protein>
    <recommendedName>
        <fullName evidence="1">VWFA domain-containing protein</fullName>
    </recommendedName>
</protein>
<keyword evidence="3" id="KW-1185">Reference proteome</keyword>
<dbReference type="PROSITE" id="PS50234">
    <property type="entry name" value="VWFA"/>
    <property type="match status" value="2"/>
</dbReference>
<name>A0A8S4NW41_OWEFU</name>
<dbReference type="CDD" id="cd01450">
    <property type="entry name" value="vWFA_subfamily_ECM"/>
    <property type="match status" value="1"/>
</dbReference>
<dbReference type="InterPro" id="IPR050525">
    <property type="entry name" value="ECM_Assembly_Org"/>
</dbReference>
<dbReference type="EMBL" id="CAIIXF020000005">
    <property type="protein sequence ID" value="CAH1784322.1"/>
    <property type="molecule type" value="Genomic_DNA"/>
</dbReference>
<sequence length="512" mass="55984">CVDMAAKVPRAFVLLSIAIHWFTGSSAINIKQLQAAVKSGNIHNVKLGAGGLKAVIQGTSEKKVEEDPFPIQSDDIEVPDELLRVPNDNLLPFDSFGPPGSAACLDLVLVLDVSCSILLSTRENARDFAANLVSNLVGTPGADIRVGLMLFSHGTQGIFYLDEELDGEELADTIRNTDVDGECKSHLHTALKHLNETFFVAERGDRDNGKYPNVAVIFTDGRTAQFKYNDETLKEAINVKKAGIEINIVATPHRKGLSDTGEFEALPSEPYVDHFFKIENEDDEERIFQTLTSRFSCTGPADQTVCADIVFSFDISCSLDAANVSAAVTIAQEISRNLALDPVKGSRISGFSYSRDVIDSFGFSSGEPDGNPERVIEMLSELKVTRDSQAECRTRTDIAFNKTISDLANDRDDKTYRDVAIFFGDGMTSPLNKRPNTIKAAKEIRDNDGVVIWIVLTSNRGLAKINDGIDNEIKKVVSDSPLTDEKLIFFHDDPFVSQKILGVLDQAAGCIL</sequence>
<dbReference type="PANTHER" id="PTHR24020">
    <property type="entry name" value="COLLAGEN ALPHA"/>
    <property type="match status" value="1"/>
</dbReference>
<evidence type="ECO:0000313" key="3">
    <source>
        <dbReference type="Proteomes" id="UP000749559"/>
    </source>
</evidence>
<feature type="domain" description="VWFA" evidence="1">
    <location>
        <begin position="106"/>
        <end position="291"/>
    </location>
</feature>
<dbReference type="InterPro" id="IPR036465">
    <property type="entry name" value="vWFA_dom_sf"/>
</dbReference>
<dbReference type="AlphaFoldDB" id="A0A8S4NW41"/>
<dbReference type="Gene3D" id="3.40.50.410">
    <property type="entry name" value="von Willebrand factor, type A domain"/>
    <property type="match status" value="2"/>
</dbReference>
<dbReference type="InterPro" id="IPR002035">
    <property type="entry name" value="VWF_A"/>
</dbReference>
<evidence type="ECO:0000313" key="2">
    <source>
        <dbReference type="EMBL" id="CAH1784322.1"/>
    </source>
</evidence>
<comment type="caution">
    <text evidence="2">The sequence shown here is derived from an EMBL/GenBank/DDBJ whole genome shotgun (WGS) entry which is preliminary data.</text>
</comment>
<gene>
    <name evidence="2" type="ORF">OFUS_LOCUS10540</name>
</gene>
<dbReference type="SUPFAM" id="SSF53300">
    <property type="entry name" value="vWA-like"/>
    <property type="match status" value="2"/>
</dbReference>
<organism evidence="2 3">
    <name type="scientific">Owenia fusiformis</name>
    <name type="common">Polychaete worm</name>
    <dbReference type="NCBI Taxonomy" id="6347"/>
    <lineage>
        <taxon>Eukaryota</taxon>
        <taxon>Metazoa</taxon>
        <taxon>Spiralia</taxon>
        <taxon>Lophotrochozoa</taxon>
        <taxon>Annelida</taxon>
        <taxon>Polychaeta</taxon>
        <taxon>Sedentaria</taxon>
        <taxon>Canalipalpata</taxon>
        <taxon>Sabellida</taxon>
        <taxon>Oweniida</taxon>
        <taxon>Oweniidae</taxon>
        <taxon>Owenia</taxon>
    </lineage>
</organism>
<dbReference type="PANTHER" id="PTHR24020:SF20">
    <property type="entry name" value="PH DOMAIN-CONTAINING PROTEIN"/>
    <property type="match status" value="1"/>
</dbReference>